<dbReference type="Proteomes" id="UP000371041">
    <property type="component" value="Chromosome"/>
</dbReference>
<organism evidence="2 3">
    <name type="scientific">Allosaccharopolyspora coralli</name>
    <dbReference type="NCBI Taxonomy" id="2665642"/>
    <lineage>
        <taxon>Bacteria</taxon>
        <taxon>Bacillati</taxon>
        <taxon>Actinomycetota</taxon>
        <taxon>Actinomycetes</taxon>
        <taxon>Pseudonocardiales</taxon>
        <taxon>Pseudonocardiaceae</taxon>
        <taxon>Allosaccharopolyspora</taxon>
    </lineage>
</organism>
<evidence type="ECO:0000259" key="1">
    <source>
        <dbReference type="Pfam" id="PF13521"/>
    </source>
</evidence>
<reference evidence="3" key="1">
    <citation type="submission" date="2019-11" db="EMBL/GenBank/DDBJ databases">
        <title>The complete genome sequence of Saccharopolyspora sp. E2A.</title>
        <authorList>
            <person name="Zhang G."/>
        </authorList>
    </citation>
    <scope>NUCLEOTIDE SEQUENCE [LARGE SCALE GENOMIC DNA]</scope>
    <source>
        <strain evidence="3">E2A</strain>
    </source>
</reference>
<evidence type="ECO:0000313" key="2">
    <source>
        <dbReference type="EMBL" id="QGK70042.1"/>
    </source>
</evidence>
<sequence length="176" mass="19662">MRSTGSRLIVLTGGPGTGKTTVLTLLADAGFPVMPESARAILRAHHGTPSPEEFALLMLRRDRMQHRLASRSRSTVFFDRGLGDILGHLRLHGRPVPHELRHAARTLRYDHVVVAAPWPEIYTADTERTQTFDEAVESSRAVTSAYEELGYRPCALPHADVATRARFLLRWEGEND</sequence>
<gene>
    <name evidence="2" type="ORF">GIY23_11395</name>
</gene>
<dbReference type="KEGG" id="sace:GIY23_11395"/>
<keyword evidence="3" id="KW-1185">Reference proteome</keyword>
<dbReference type="Pfam" id="PF13521">
    <property type="entry name" value="AAA_28"/>
    <property type="match status" value="1"/>
</dbReference>
<dbReference type="EMBL" id="CP045929">
    <property type="protein sequence ID" value="QGK70042.1"/>
    <property type="molecule type" value="Genomic_DNA"/>
</dbReference>
<dbReference type="InterPro" id="IPR038727">
    <property type="entry name" value="NadR/Ttd14_AAA_dom"/>
</dbReference>
<dbReference type="RefSeq" id="WP_154076625.1">
    <property type="nucleotide sequence ID" value="NZ_CP045929.1"/>
</dbReference>
<dbReference type="AlphaFoldDB" id="A0A5Q3Q6F1"/>
<accession>A0A5Q3Q6F1</accession>
<name>A0A5Q3Q6F1_9PSEU</name>
<feature type="domain" description="NadR/Ttd14 AAA" evidence="1">
    <location>
        <begin position="9"/>
        <end position="164"/>
    </location>
</feature>
<evidence type="ECO:0000313" key="3">
    <source>
        <dbReference type="Proteomes" id="UP000371041"/>
    </source>
</evidence>
<dbReference type="Gene3D" id="3.40.50.300">
    <property type="entry name" value="P-loop containing nucleotide triphosphate hydrolases"/>
    <property type="match status" value="1"/>
</dbReference>
<proteinExistence type="predicted"/>
<dbReference type="InterPro" id="IPR027417">
    <property type="entry name" value="P-loop_NTPase"/>
</dbReference>
<protein>
    <submittedName>
        <fullName evidence="2">AAA family ATPase</fullName>
    </submittedName>
</protein>
<dbReference type="SUPFAM" id="SSF52540">
    <property type="entry name" value="P-loop containing nucleoside triphosphate hydrolases"/>
    <property type="match status" value="1"/>
</dbReference>